<dbReference type="GO" id="GO:0009279">
    <property type="term" value="C:cell outer membrane"/>
    <property type="evidence" value="ECO:0007669"/>
    <property type="project" value="UniProtKB-SubCell"/>
</dbReference>
<evidence type="ECO:0000256" key="3">
    <source>
        <dbReference type="ARBA" id="ARBA00023237"/>
    </source>
</evidence>
<sequence length="401" mass="45705">MKKTTNLLVAFLMIFAFTQNSEAQIWKRLKKKAEEALVKGAEKKIDQTINGDEDEDEPSSNDSKSIDDEEFANNDTPNLWRNFRFVPGENVVFYDDLTTEEVGEFPARWDLVKGSAEVAELDGEKVIIFMAEAGNTITPLIKSTDYLGNEFTIEYDILVPNFRQEKIWWMEHNIFFNPKFYNKDVHIELREQIGKLNGWASNTKFKIEDLPIGAQNDWHHISISYYHGKYKMYYDSKRIANIPRFDVTPTVFGINLSCHSNSKKAHPYLALKNVRIAHGGGEMYKKIIADGKYVTNGIIFDSGKTEIKKPSLGIINKIVKILKDNSDWTFNIVGYTDNDGDDDLNLKLSEERANAVKQAIVEQGISTDRLTVTGKGKADPLNNNSSPEEKANNRRVAFIKK</sequence>
<accession>A0A2P6CCB6</accession>
<evidence type="ECO:0000256" key="4">
    <source>
        <dbReference type="PROSITE-ProRule" id="PRU00473"/>
    </source>
</evidence>
<dbReference type="PANTHER" id="PTHR30329:SF21">
    <property type="entry name" value="LIPOPROTEIN YIAD-RELATED"/>
    <property type="match status" value="1"/>
</dbReference>
<dbReference type="SUPFAM" id="SSF49899">
    <property type="entry name" value="Concanavalin A-like lectins/glucanases"/>
    <property type="match status" value="1"/>
</dbReference>
<feature type="region of interest" description="Disordered" evidence="5">
    <location>
        <begin position="44"/>
        <end position="73"/>
    </location>
</feature>
<reference evidence="8 9" key="1">
    <citation type="submission" date="2016-12" db="EMBL/GenBank/DDBJ databases">
        <title>Trade-off between light-utilization and light-protection in marine flavobacteria.</title>
        <authorList>
            <person name="Kumagai Y."/>
            <person name="Yoshizawa S."/>
            <person name="Kogure K."/>
            <person name="Iwasaki W."/>
        </authorList>
    </citation>
    <scope>NUCLEOTIDE SEQUENCE [LARGE SCALE GENOMIC DNA]</scope>
    <source>
        <strain evidence="8 9">KCTC 12100</strain>
    </source>
</reference>
<feature type="signal peptide" evidence="6">
    <location>
        <begin position="1"/>
        <end position="23"/>
    </location>
</feature>
<keyword evidence="3" id="KW-0998">Cell outer membrane</keyword>
<dbReference type="Proteomes" id="UP000247345">
    <property type="component" value="Unassembled WGS sequence"/>
</dbReference>
<evidence type="ECO:0000256" key="6">
    <source>
        <dbReference type="SAM" id="SignalP"/>
    </source>
</evidence>
<evidence type="ECO:0000256" key="2">
    <source>
        <dbReference type="ARBA" id="ARBA00023136"/>
    </source>
</evidence>
<dbReference type="Pfam" id="PF00691">
    <property type="entry name" value="OmpA"/>
    <property type="match status" value="1"/>
</dbReference>
<dbReference type="OrthoDB" id="9800869at2"/>
<dbReference type="InterPro" id="IPR036737">
    <property type="entry name" value="OmpA-like_sf"/>
</dbReference>
<dbReference type="GO" id="GO:0005975">
    <property type="term" value="P:carbohydrate metabolic process"/>
    <property type="evidence" value="ECO:0007669"/>
    <property type="project" value="UniProtKB-ARBA"/>
</dbReference>
<dbReference type="CDD" id="cd07185">
    <property type="entry name" value="OmpA_C-like"/>
    <property type="match status" value="1"/>
</dbReference>
<dbReference type="PROSITE" id="PS51123">
    <property type="entry name" value="OMPA_2"/>
    <property type="match status" value="1"/>
</dbReference>
<dbReference type="InterPro" id="IPR006664">
    <property type="entry name" value="OMP_bac"/>
</dbReference>
<dbReference type="InterPro" id="IPR013320">
    <property type="entry name" value="ConA-like_dom_sf"/>
</dbReference>
<evidence type="ECO:0000313" key="8">
    <source>
        <dbReference type="EMBL" id="PQJ72545.1"/>
    </source>
</evidence>
<evidence type="ECO:0000313" key="9">
    <source>
        <dbReference type="Proteomes" id="UP000247345"/>
    </source>
</evidence>
<dbReference type="InterPro" id="IPR006665">
    <property type="entry name" value="OmpA-like"/>
</dbReference>
<evidence type="ECO:0000259" key="7">
    <source>
        <dbReference type="PROSITE" id="PS51123"/>
    </source>
</evidence>
<keyword evidence="6" id="KW-0732">Signal</keyword>
<dbReference type="SUPFAM" id="SSF103088">
    <property type="entry name" value="OmpA-like"/>
    <property type="match status" value="1"/>
</dbReference>
<comment type="subcellular location">
    <subcellularLocation>
        <location evidence="1">Cell outer membrane</location>
    </subcellularLocation>
</comment>
<organism evidence="8 9">
    <name type="scientific">Polaribacter butkevichii</name>
    <dbReference type="NCBI Taxonomy" id="218490"/>
    <lineage>
        <taxon>Bacteria</taxon>
        <taxon>Pseudomonadati</taxon>
        <taxon>Bacteroidota</taxon>
        <taxon>Flavobacteriia</taxon>
        <taxon>Flavobacteriales</taxon>
        <taxon>Flavobacteriaceae</taxon>
    </lineage>
</organism>
<dbReference type="InterPro" id="IPR050330">
    <property type="entry name" value="Bact_OuterMem_StrucFunc"/>
</dbReference>
<gene>
    <name evidence="8" type="ORF">BTO14_04435</name>
</gene>
<proteinExistence type="predicted"/>
<protein>
    <recommendedName>
        <fullName evidence="7">OmpA-like domain-containing protein</fullName>
    </recommendedName>
</protein>
<name>A0A2P6CCB6_9FLAO</name>
<feature type="chain" id="PRO_5015187569" description="OmpA-like domain-containing protein" evidence="6">
    <location>
        <begin position="24"/>
        <end position="401"/>
    </location>
</feature>
<evidence type="ECO:0000256" key="5">
    <source>
        <dbReference type="SAM" id="MobiDB-lite"/>
    </source>
</evidence>
<dbReference type="RefSeq" id="WP_105048205.1">
    <property type="nucleotide sequence ID" value="NZ_CP150661.1"/>
</dbReference>
<dbReference type="PRINTS" id="PR01021">
    <property type="entry name" value="OMPADOMAIN"/>
</dbReference>
<dbReference type="Gene3D" id="3.30.1330.60">
    <property type="entry name" value="OmpA-like domain"/>
    <property type="match status" value="1"/>
</dbReference>
<keyword evidence="2 4" id="KW-0472">Membrane</keyword>
<feature type="region of interest" description="Disordered" evidence="5">
    <location>
        <begin position="372"/>
        <end position="401"/>
    </location>
</feature>
<dbReference type="PANTHER" id="PTHR30329">
    <property type="entry name" value="STATOR ELEMENT OF FLAGELLAR MOTOR COMPLEX"/>
    <property type="match status" value="1"/>
</dbReference>
<evidence type="ECO:0000256" key="1">
    <source>
        <dbReference type="ARBA" id="ARBA00004442"/>
    </source>
</evidence>
<dbReference type="AlphaFoldDB" id="A0A2P6CCB6"/>
<dbReference type="EMBL" id="MSCK01000001">
    <property type="protein sequence ID" value="PQJ72545.1"/>
    <property type="molecule type" value="Genomic_DNA"/>
</dbReference>
<dbReference type="GO" id="GO:0004553">
    <property type="term" value="F:hydrolase activity, hydrolyzing O-glycosyl compounds"/>
    <property type="evidence" value="ECO:0007669"/>
    <property type="project" value="UniProtKB-ARBA"/>
</dbReference>
<comment type="caution">
    <text evidence="8">The sequence shown here is derived from an EMBL/GenBank/DDBJ whole genome shotgun (WGS) entry which is preliminary data.</text>
</comment>
<keyword evidence="9" id="KW-1185">Reference proteome</keyword>
<feature type="domain" description="OmpA-like" evidence="7">
    <location>
        <begin position="287"/>
        <end position="401"/>
    </location>
</feature>